<evidence type="ECO:0000313" key="3">
    <source>
        <dbReference type="Proteomes" id="UP001195483"/>
    </source>
</evidence>
<organism evidence="2 3">
    <name type="scientific">Potamilus streckersoni</name>
    <dbReference type="NCBI Taxonomy" id="2493646"/>
    <lineage>
        <taxon>Eukaryota</taxon>
        <taxon>Metazoa</taxon>
        <taxon>Spiralia</taxon>
        <taxon>Lophotrochozoa</taxon>
        <taxon>Mollusca</taxon>
        <taxon>Bivalvia</taxon>
        <taxon>Autobranchia</taxon>
        <taxon>Heteroconchia</taxon>
        <taxon>Palaeoheterodonta</taxon>
        <taxon>Unionida</taxon>
        <taxon>Unionoidea</taxon>
        <taxon>Unionidae</taxon>
        <taxon>Ambleminae</taxon>
        <taxon>Lampsilini</taxon>
        <taxon>Potamilus</taxon>
    </lineage>
</organism>
<keyword evidence="3" id="KW-1185">Reference proteome</keyword>
<dbReference type="AlphaFoldDB" id="A0AAE0WFJ9"/>
<gene>
    <name evidence="2" type="ORF">CHS0354_009462</name>
</gene>
<accession>A0AAE0WFJ9</accession>
<dbReference type="Proteomes" id="UP001195483">
    <property type="component" value="Unassembled WGS sequence"/>
</dbReference>
<evidence type="ECO:0000256" key="1">
    <source>
        <dbReference type="SAM" id="MobiDB-lite"/>
    </source>
</evidence>
<name>A0AAE0WFJ9_9BIVA</name>
<dbReference type="EMBL" id="JAEAOA010000610">
    <property type="protein sequence ID" value="KAK3611205.1"/>
    <property type="molecule type" value="Genomic_DNA"/>
</dbReference>
<comment type="caution">
    <text evidence="2">The sequence shown here is derived from an EMBL/GenBank/DDBJ whole genome shotgun (WGS) entry which is preliminary data.</text>
</comment>
<feature type="region of interest" description="Disordered" evidence="1">
    <location>
        <begin position="31"/>
        <end position="66"/>
    </location>
</feature>
<evidence type="ECO:0000313" key="2">
    <source>
        <dbReference type="EMBL" id="KAK3611205.1"/>
    </source>
</evidence>
<proteinExistence type="predicted"/>
<reference evidence="2" key="1">
    <citation type="journal article" date="2021" name="Genome Biol. Evol.">
        <title>A High-Quality Reference Genome for a Parasitic Bivalve with Doubly Uniparental Inheritance (Bivalvia: Unionida).</title>
        <authorList>
            <person name="Smith C.H."/>
        </authorList>
    </citation>
    <scope>NUCLEOTIDE SEQUENCE</scope>
    <source>
        <strain evidence="2">CHS0354</strain>
    </source>
</reference>
<protein>
    <submittedName>
        <fullName evidence="2">Uncharacterized protein</fullName>
    </submittedName>
</protein>
<reference evidence="2" key="3">
    <citation type="submission" date="2023-05" db="EMBL/GenBank/DDBJ databases">
        <authorList>
            <person name="Smith C.H."/>
        </authorList>
    </citation>
    <scope>NUCLEOTIDE SEQUENCE</scope>
    <source>
        <strain evidence="2">CHS0354</strain>
        <tissue evidence="2">Mantle</tissue>
    </source>
</reference>
<feature type="region of interest" description="Disordered" evidence="1">
    <location>
        <begin position="111"/>
        <end position="141"/>
    </location>
</feature>
<reference evidence="2" key="2">
    <citation type="journal article" date="2021" name="Genome Biol. Evol.">
        <title>Developing a high-quality reference genome for a parasitic bivalve with doubly uniparental inheritance (Bivalvia: Unionida).</title>
        <authorList>
            <person name="Smith C.H."/>
        </authorList>
    </citation>
    <scope>NUCLEOTIDE SEQUENCE</scope>
    <source>
        <strain evidence="2">CHS0354</strain>
        <tissue evidence="2">Mantle</tissue>
    </source>
</reference>
<sequence length="198" mass="22290">MNFRSTNQTNIQITHKDNNINNVIYTRLGRGNKTDNTLRQNKTDPDDINPVEQPHVRTRSLSSTGENTSYREPVIYRKVQDIPPAVPQTHFPITGQAKRQGTVSAVANECSTTPPLHRLGQAKGKEQTRQSRPADPQYQNKAKHLVFRLAPKISSSGHDNFGRHRRPHHLAMNLCTAPKTSSSGHYPLEGTEDLIIWS</sequence>